<dbReference type="Pfam" id="PF06803">
    <property type="entry name" value="DUF1232"/>
    <property type="match status" value="1"/>
</dbReference>
<feature type="domain" description="DUF1232" evidence="6">
    <location>
        <begin position="68"/>
        <end position="103"/>
    </location>
</feature>
<evidence type="ECO:0000256" key="3">
    <source>
        <dbReference type="ARBA" id="ARBA00022989"/>
    </source>
</evidence>
<keyword evidence="8" id="KW-1185">Reference proteome</keyword>
<keyword evidence="3 5" id="KW-1133">Transmembrane helix</keyword>
<keyword evidence="4 5" id="KW-0472">Membrane</keyword>
<protein>
    <submittedName>
        <fullName evidence="7">Uncharacterized membrane protein YkvA (DUF1232 family)</fullName>
    </submittedName>
</protein>
<gene>
    <name evidence="7" type="ORF">FHR99_000503</name>
</gene>
<evidence type="ECO:0000256" key="4">
    <source>
        <dbReference type="ARBA" id="ARBA00023136"/>
    </source>
</evidence>
<organism evidence="7 8">
    <name type="scientific">Litorivivens lipolytica</name>
    <dbReference type="NCBI Taxonomy" id="1524264"/>
    <lineage>
        <taxon>Bacteria</taxon>
        <taxon>Pseudomonadati</taxon>
        <taxon>Pseudomonadota</taxon>
        <taxon>Gammaproteobacteria</taxon>
        <taxon>Litorivivens</taxon>
    </lineage>
</organism>
<dbReference type="RefSeq" id="WP_183408968.1">
    <property type="nucleotide sequence ID" value="NZ_JACHWY010000001.1"/>
</dbReference>
<evidence type="ECO:0000313" key="7">
    <source>
        <dbReference type="EMBL" id="MBB3046267.1"/>
    </source>
</evidence>
<feature type="transmembrane region" description="Helical" evidence="5">
    <location>
        <begin position="63"/>
        <end position="82"/>
    </location>
</feature>
<comment type="caution">
    <text evidence="7">The sequence shown here is derived from an EMBL/GenBank/DDBJ whole genome shotgun (WGS) entry which is preliminary data.</text>
</comment>
<dbReference type="GO" id="GO:0012505">
    <property type="term" value="C:endomembrane system"/>
    <property type="evidence" value="ECO:0007669"/>
    <property type="project" value="UniProtKB-SubCell"/>
</dbReference>
<evidence type="ECO:0000313" key="8">
    <source>
        <dbReference type="Proteomes" id="UP000537130"/>
    </source>
</evidence>
<dbReference type="InterPro" id="IPR010652">
    <property type="entry name" value="DUF1232"/>
</dbReference>
<evidence type="ECO:0000256" key="2">
    <source>
        <dbReference type="ARBA" id="ARBA00022692"/>
    </source>
</evidence>
<proteinExistence type="predicted"/>
<evidence type="ECO:0000259" key="6">
    <source>
        <dbReference type="Pfam" id="PF06803"/>
    </source>
</evidence>
<accession>A0A7W4W2I4</accession>
<dbReference type="AlphaFoldDB" id="A0A7W4W2I4"/>
<dbReference type="EMBL" id="JACHWY010000001">
    <property type="protein sequence ID" value="MBB3046267.1"/>
    <property type="molecule type" value="Genomic_DNA"/>
</dbReference>
<evidence type="ECO:0000256" key="1">
    <source>
        <dbReference type="ARBA" id="ARBA00004127"/>
    </source>
</evidence>
<reference evidence="7 8" key="1">
    <citation type="submission" date="2020-08" db="EMBL/GenBank/DDBJ databases">
        <title>Genomic Encyclopedia of Type Strains, Phase III (KMG-III): the genomes of soil and plant-associated and newly described type strains.</title>
        <authorList>
            <person name="Whitman W."/>
        </authorList>
    </citation>
    <scope>NUCLEOTIDE SEQUENCE [LARGE SCALE GENOMIC DNA]</scope>
    <source>
        <strain evidence="7 8">CECT 8654</strain>
    </source>
</reference>
<comment type="subcellular location">
    <subcellularLocation>
        <location evidence="1">Endomembrane system</location>
        <topology evidence="1">Multi-pass membrane protein</topology>
    </subcellularLocation>
</comment>
<sequence length="134" mass="15393">MSKKRLEQDAAKVEKADVTRLLSRWPALQERIKSSDRLRPFLDDMDTAYSLLRDYSTRRYREIPWASIAAIVAALLYVLNPLDMIPDLLPIFGFIDDASILALCWSMVRTDLDKYRAFLRQQSESSSSESSATD</sequence>
<evidence type="ECO:0000256" key="5">
    <source>
        <dbReference type="SAM" id="Phobius"/>
    </source>
</evidence>
<dbReference type="Proteomes" id="UP000537130">
    <property type="component" value="Unassembled WGS sequence"/>
</dbReference>
<name>A0A7W4W2I4_9GAMM</name>
<keyword evidence="2 5" id="KW-0812">Transmembrane</keyword>